<dbReference type="Pfam" id="PF00069">
    <property type="entry name" value="Pkinase"/>
    <property type="match status" value="1"/>
</dbReference>
<feature type="compositionally biased region" description="Gly residues" evidence="1">
    <location>
        <begin position="1310"/>
        <end position="1336"/>
    </location>
</feature>
<feature type="compositionally biased region" description="Basic residues" evidence="1">
    <location>
        <begin position="468"/>
        <end position="479"/>
    </location>
</feature>
<feature type="compositionally biased region" description="Gly residues" evidence="1">
    <location>
        <begin position="356"/>
        <end position="368"/>
    </location>
</feature>
<keyword evidence="2" id="KW-0812">Transmembrane</keyword>
<feature type="compositionally biased region" description="Pro residues" evidence="1">
    <location>
        <begin position="193"/>
        <end position="207"/>
    </location>
</feature>
<dbReference type="InterPro" id="IPR051681">
    <property type="entry name" value="Ser/Thr_Kinases-Pseudokinases"/>
</dbReference>
<dbReference type="InterPro" id="IPR008271">
    <property type="entry name" value="Ser/Thr_kinase_AS"/>
</dbReference>
<sequence length="1407" mass="136976">MRGQPDLWRVLDMSWLANKVQNRNGTTVLVQYIILYQFNKASAQAPGVDLYAPLPAGGWSVLALQTGGMITDYCLPPSLASAISSAYQRPPFLPGVNQFEATVPQPAGPNCTNDTTAHPLQRCWAHVGRHIDFSGAAAYVDPVGKSLPNGYFSHLVNVLVMCIHMVSEDCVAQYGPLVCMAITLADAEGRNQSPPPPEAASGSPPPLAIGDSGSGAGSPASSGSKAPSNSGSSSSTSAIAAAVGGAVGGAVLIGLVVIAVFKVRRRKHLAEAAEAANGGGDWKGQQGAAAADVEAGSGRSGCLPLCSKKRGGAGPRPGGSEEDSSGSVRGVPSGLAVGAGGASSLRRSEAGASSRHGGGGGTGDGLGSQRGSKAGSGVSSRQAGGGGGGGCNDAVLAVGTKACELDSAGGGGGGDGEDSGPTPTGSLTGGSANVSSHALHLQRQATANSSYAHPATSPAGSSQQQQQQHHHHHHHHHPQRAGSGRDDGSCFSTPGAGTATGSMQLHAAVSSGGGGGGGGGPYSSGTVATSLGGGPQSLGSHISTAMDLSDVMVTRCTPRRPDVQVGPEAADKVTLLPVVRGKGSFGKVYEGMYQGEKVAVKVLSGLPEGDQAETAAAAAARAAGGAAGAPAGPSAERLLFALGQEVEVLGRCRHPNVVRLLAACLQPPRYCLVMELMETSLEVMVNRAPGRLLPLHTVLQISLDIARALEYLHPTVVHRDLKPGNVLINGAATARPIAKLTDFGLSRLRHTVRSTAHPLAGTPAYIAPECYDVNNRTVTHGADMYSFGVLIYTLLAGQEPWRNYSVPAIAYKVAALRERPPLDQLGDRRCPPPLRALIRQCFEHDPRRRPAAAEAAKELGVLEAQATARFLASQAASATSSGGVPASRGRSSTNISSALDGPVTACTATTTNGGGTDSSSNASPGGAAAAAGGMAGSGIRGASGRAAAAALLGNGSSSHRLKVAGVDAGAAAAAGGAAVTAGVAVAPLAAAFGTGHSGALLAAAPPGRIQQANDTASLLCSSQPASGAAGDAAAAVATGALCPGPCAGADDVTLDETHLPPPPSVDPSVQAVLAAFVGSGIGPAAGIAGIAPDVASSGRSVALADSTLSSVELVHAKWGDPMCPSGGPGTRNTTASGTAPAGPGAGRSSAAASQASAAANAGVLASRAASANGHPGVAAAGGASIISDGLALGQSLGLGSDLILGLGPDLMMGGVGIGQGLLGATEDSELSHTELMGQLGVVVLSEAAPDGRAGGGGGGSGGASPNALAAGLVSFPVLPAGVGVLPGSPAIGIGIGTGLGVGGGGSSSYGGGVNPGGGRVSTGGGGGGRSRGGPRSGSGTSLELRRAAVVAAAVAATAGDGGGGGGRSIGGPSVGGGIGAGGGSLEPVSELESDYLSCDGQSEEQTK</sequence>
<dbReference type="GO" id="GO:0004674">
    <property type="term" value="F:protein serine/threonine kinase activity"/>
    <property type="evidence" value="ECO:0007669"/>
    <property type="project" value="TreeGrafter"/>
</dbReference>
<keyword evidence="5" id="KW-1185">Reference proteome</keyword>
<feature type="compositionally biased region" description="Low complexity" evidence="1">
    <location>
        <begin position="330"/>
        <end position="355"/>
    </location>
</feature>
<dbReference type="PANTHER" id="PTHR44329:SF214">
    <property type="entry name" value="PROTEIN KINASE DOMAIN-CONTAINING PROTEIN"/>
    <property type="match status" value="1"/>
</dbReference>
<protein>
    <recommendedName>
        <fullName evidence="3">Protein kinase domain-containing protein</fullName>
    </recommendedName>
</protein>
<feature type="region of interest" description="Disordered" evidence="1">
    <location>
        <begin position="879"/>
        <end position="934"/>
    </location>
</feature>
<feature type="compositionally biased region" description="Low complexity" evidence="1">
    <location>
        <begin position="1135"/>
        <end position="1150"/>
    </location>
</feature>
<evidence type="ECO:0000313" key="4">
    <source>
        <dbReference type="EMBL" id="KAG2439851.1"/>
    </source>
</evidence>
<dbReference type="EMBL" id="JAEHOD010000039">
    <property type="protein sequence ID" value="KAG2439851.1"/>
    <property type="molecule type" value="Genomic_DNA"/>
</dbReference>
<name>A0A835TJX4_9CHLO</name>
<evidence type="ECO:0000256" key="1">
    <source>
        <dbReference type="SAM" id="MobiDB-lite"/>
    </source>
</evidence>
<dbReference type="OrthoDB" id="546558at2759"/>
<feature type="transmembrane region" description="Helical" evidence="2">
    <location>
        <begin position="238"/>
        <end position="261"/>
    </location>
</feature>
<dbReference type="SUPFAM" id="SSF56112">
    <property type="entry name" value="Protein kinase-like (PK-like)"/>
    <property type="match status" value="1"/>
</dbReference>
<keyword evidence="2" id="KW-0472">Membrane</keyword>
<accession>A0A835TJX4</accession>
<feature type="compositionally biased region" description="Low complexity" evidence="1">
    <location>
        <begin position="217"/>
        <end position="235"/>
    </location>
</feature>
<dbReference type="PROSITE" id="PS50011">
    <property type="entry name" value="PROTEIN_KINASE_DOM"/>
    <property type="match status" value="1"/>
</dbReference>
<feature type="compositionally biased region" description="Low complexity" evidence="1">
    <location>
        <begin position="419"/>
        <end position="431"/>
    </location>
</feature>
<evidence type="ECO:0000313" key="5">
    <source>
        <dbReference type="Proteomes" id="UP000613740"/>
    </source>
</evidence>
<gene>
    <name evidence="4" type="ORF">HYH02_010483</name>
</gene>
<dbReference type="PANTHER" id="PTHR44329">
    <property type="entry name" value="SERINE/THREONINE-PROTEIN KINASE TNNI3K-RELATED"/>
    <property type="match status" value="1"/>
</dbReference>
<feature type="region of interest" description="Disordered" evidence="1">
    <location>
        <begin position="189"/>
        <end position="235"/>
    </location>
</feature>
<comment type="caution">
    <text evidence="4">The sequence shown here is derived from an EMBL/GenBank/DDBJ whole genome shotgun (WGS) entry which is preliminary data.</text>
</comment>
<dbReference type="InterPro" id="IPR011009">
    <property type="entry name" value="Kinase-like_dom_sf"/>
</dbReference>
<feature type="region of interest" description="Disordered" evidence="1">
    <location>
        <begin position="407"/>
        <end position="497"/>
    </location>
</feature>
<organism evidence="4 5">
    <name type="scientific">Chlamydomonas schloesseri</name>
    <dbReference type="NCBI Taxonomy" id="2026947"/>
    <lineage>
        <taxon>Eukaryota</taxon>
        <taxon>Viridiplantae</taxon>
        <taxon>Chlorophyta</taxon>
        <taxon>core chlorophytes</taxon>
        <taxon>Chlorophyceae</taxon>
        <taxon>CS clade</taxon>
        <taxon>Chlamydomonadales</taxon>
        <taxon>Chlamydomonadaceae</taxon>
        <taxon>Chlamydomonas</taxon>
    </lineage>
</organism>
<feature type="region of interest" description="Disordered" evidence="1">
    <location>
        <begin position="1120"/>
        <end position="1150"/>
    </location>
</feature>
<proteinExistence type="predicted"/>
<dbReference type="Proteomes" id="UP000613740">
    <property type="component" value="Unassembled WGS sequence"/>
</dbReference>
<reference evidence="4" key="1">
    <citation type="journal article" date="2020" name="bioRxiv">
        <title>Comparative genomics of Chlamydomonas.</title>
        <authorList>
            <person name="Craig R.J."/>
            <person name="Hasan A.R."/>
            <person name="Ness R.W."/>
            <person name="Keightley P.D."/>
        </authorList>
    </citation>
    <scope>NUCLEOTIDE SEQUENCE</scope>
    <source>
        <strain evidence="4">CCAP 11/173</strain>
    </source>
</reference>
<dbReference type="GO" id="GO:0005524">
    <property type="term" value="F:ATP binding"/>
    <property type="evidence" value="ECO:0007669"/>
    <property type="project" value="InterPro"/>
</dbReference>
<feature type="region of interest" description="Disordered" evidence="1">
    <location>
        <begin position="1310"/>
        <end position="1341"/>
    </location>
</feature>
<dbReference type="PROSITE" id="PS00108">
    <property type="entry name" value="PROTEIN_KINASE_ST"/>
    <property type="match status" value="1"/>
</dbReference>
<dbReference type="Gene3D" id="1.10.510.10">
    <property type="entry name" value="Transferase(Phosphotransferase) domain 1"/>
    <property type="match status" value="1"/>
</dbReference>
<dbReference type="SMART" id="SM00220">
    <property type="entry name" value="S_TKc"/>
    <property type="match status" value="1"/>
</dbReference>
<dbReference type="InterPro" id="IPR000719">
    <property type="entry name" value="Prot_kinase_dom"/>
</dbReference>
<feature type="region of interest" description="Disordered" evidence="1">
    <location>
        <begin position="274"/>
        <end position="388"/>
    </location>
</feature>
<feature type="domain" description="Protein kinase" evidence="3">
    <location>
        <begin position="574"/>
        <end position="871"/>
    </location>
</feature>
<feature type="compositionally biased region" description="Gly residues" evidence="1">
    <location>
        <begin position="1359"/>
        <end position="1384"/>
    </location>
</feature>
<feature type="region of interest" description="Disordered" evidence="1">
    <location>
        <begin position="1358"/>
        <end position="1407"/>
    </location>
</feature>
<evidence type="ECO:0000256" key="2">
    <source>
        <dbReference type="SAM" id="Phobius"/>
    </source>
</evidence>
<feature type="compositionally biased region" description="Low complexity" evidence="1">
    <location>
        <begin position="904"/>
        <end position="932"/>
    </location>
</feature>
<keyword evidence="2" id="KW-1133">Transmembrane helix</keyword>
<evidence type="ECO:0000259" key="3">
    <source>
        <dbReference type="PROSITE" id="PS50011"/>
    </source>
</evidence>
<dbReference type="Gene3D" id="3.30.200.20">
    <property type="entry name" value="Phosphorylase Kinase, domain 1"/>
    <property type="match status" value="1"/>
</dbReference>